<sequence>MTTTKQMNEEEEQSPDLFKLVEEGDLIKLTEVLEEGQQDLSVRNRWDKSILEIAVILGRTEIVKHLITKGGNVNQANKRGYAVLHVGAMWGKRDCLEALIEAGADINAVTKYNETPKDSAARYGHKECVDLFESTEARTILRDAITQARDLLSNPERILGKWNKDDKSKVTGLCNEKTDWLQRSIEAQSSKESILLQVEDFKQRFDPYFGKLDPLTD</sequence>
<dbReference type="Gene3D" id="1.20.1270.10">
    <property type="match status" value="1"/>
</dbReference>
<dbReference type="SMART" id="SM00248">
    <property type="entry name" value="ANK"/>
    <property type="match status" value="3"/>
</dbReference>
<accession>A0A1X7V2N6</accession>
<protein>
    <submittedName>
        <fullName evidence="4">Uncharacterized protein</fullName>
    </submittedName>
</protein>
<evidence type="ECO:0000313" key="4">
    <source>
        <dbReference type="EnsemblMetazoa" id="Aqu2.1.34221_001"/>
    </source>
</evidence>
<dbReference type="SUPFAM" id="SSF48403">
    <property type="entry name" value="Ankyrin repeat"/>
    <property type="match status" value="1"/>
</dbReference>
<dbReference type="PANTHER" id="PTHR24201">
    <property type="entry name" value="ANK_REP_REGION DOMAIN-CONTAINING PROTEIN"/>
    <property type="match status" value="1"/>
</dbReference>
<feature type="repeat" description="ANK" evidence="3">
    <location>
        <begin position="46"/>
        <end position="78"/>
    </location>
</feature>
<dbReference type="OrthoDB" id="194358at2759"/>
<dbReference type="InterPro" id="IPR029048">
    <property type="entry name" value="HSP70_C_sf"/>
</dbReference>
<dbReference type="eggNOG" id="KOG0100">
    <property type="taxonomic scope" value="Eukaryota"/>
</dbReference>
<reference evidence="4" key="2">
    <citation type="submission" date="2017-05" db="UniProtKB">
        <authorList>
            <consortium name="EnsemblMetazoa"/>
        </authorList>
    </citation>
    <scope>IDENTIFICATION</scope>
</reference>
<proteinExistence type="predicted"/>
<evidence type="ECO:0000256" key="3">
    <source>
        <dbReference type="PROSITE-ProRule" id="PRU00023"/>
    </source>
</evidence>
<dbReference type="EnsemblMetazoa" id="Aqu2.1.34221_001">
    <property type="protein sequence ID" value="Aqu2.1.34221_001"/>
    <property type="gene ID" value="Aqu2.1.34221"/>
</dbReference>
<dbReference type="EnsemblMetazoa" id="XM_011405085.2">
    <property type="protein sequence ID" value="XP_011403387.1"/>
    <property type="gene ID" value="LOC105312436"/>
</dbReference>
<dbReference type="PROSITE" id="PS50297">
    <property type="entry name" value="ANK_REP_REGION"/>
    <property type="match status" value="1"/>
</dbReference>
<organism evidence="4">
    <name type="scientific">Amphimedon queenslandica</name>
    <name type="common">Sponge</name>
    <dbReference type="NCBI Taxonomy" id="400682"/>
    <lineage>
        <taxon>Eukaryota</taxon>
        <taxon>Metazoa</taxon>
        <taxon>Porifera</taxon>
        <taxon>Demospongiae</taxon>
        <taxon>Heteroscleromorpha</taxon>
        <taxon>Haplosclerida</taxon>
        <taxon>Niphatidae</taxon>
        <taxon>Amphimedon</taxon>
    </lineage>
</organism>
<dbReference type="InterPro" id="IPR002110">
    <property type="entry name" value="Ankyrin_rpt"/>
</dbReference>
<gene>
    <name evidence="4" type="primary">105312436</name>
</gene>
<evidence type="ECO:0000313" key="5">
    <source>
        <dbReference type="Proteomes" id="UP000007879"/>
    </source>
</evidence>
<dbReference type="Proteomes" id="UP000007879">
    <property type="component" value="Unassembled WGS sequence"/>
</dbReference>
<dbReference type="AlphaFoldDB" id="A0A1X7V2N6"/>
<name>A0A1X7V2N6_AMPQE</name>
<dbReference type="KEGG" id="aqu:105312436"/>
<evidence type="ECO:0000256" key="1">
    <source>
        <dbReference type="ARBA" id="ARBA00022737"/>
    </source>
</evidence>
<keyword evidence="1" id="KW-0677">Repeat</keyword>
<dbReference type="SUPFAM" id="SSF100934">
    <property type="entry name" value="Heat shock protein 70kD (HSP70), C-terminal subdomain"/>
    <property type="match status" value="1"/>
</dbReference>
<dbReference type="InterPro" id="IPR036770">
    <property type="entry name" value="Ankyrin_rpt-contain_sf"/>
</dbReference>
<dbReference type="Gene3D" id="1.25.40.20">
    <property type="entry name" value="Ankyrin repeat-containing domain"/>
    <property type="match status" value="1"/>
</dbReference>
<dbReference type="InterPro" id="IPR050776">
    <property type="entry name" value="Ank_Repeat/CDKN_Inhibitor"/>
</dbReference>
<keyword evidence="2 3" id="KW-0040">ANK repeat</keyword>
<keyword evidence="5" id="KW-1185">Reference proteome</keyword>
<reference evidence="5" key="1">
    <citation type="journal article" date="2010" name="Nature">
        <title>The Amphimedon queenslandica genome and the evolution of animal complexity.</title>
        <authorList>
            <person name="Srivastava M."/>
            <person name="Simakov O."/>
            <person name="Chapman J."/>
            <person name="Fahey B."/>
            <person name="Gauthier M.E."/>
            <person name="Mitros T."/>
            <person name="Richards G.S."/>
            <person name="Conaco C."/>
            <person name="Dacre M."/>
            <person name="Hellsten U."/>
            <person name="Larroux C."/>
            <person name="Putnam N.H."/>
            <person name="Stanke M."/>
            <person name="Adamska M."/>
            <person name="Darling A."/>
            <person name="Degnan S.M."/>
            <person name="Oakley T.H."/>
            <person name="Plachetzki D.C."/>
            <person name="Zhai Y."/>
            <person name="Adamski M."/>
            <person name="Calcino A."/>
            <person name="Cummins S.F."/>
            <person name="Goodstein D.M."/>
            <person name="Harris C."/>
            <person name="Jackson D.J."/>
            <person name="Leys S.P."/>
            <person name="Shu S."/>
            <person name="Woodcroft B.J."/>
            <person name="Vervoort M."/>
            <person name="Kosik K.S."/>
            <person name="Manning G."/>
            <person name="Degnan B.M."/>
            <person name="Rokhsar D.S."/>
        </authorList>
    </citation>
    <scope>NUCLEOTIDE SEQUENCE [LARGE SCALE GENOMIC DNA]</scope>
</reference>
<evidence type="ECO:0000256" key="2">
    <source>
        <dbReference type="ARBA" id="ARBA00023043"/>
    </source>
</evidence>
<dbReference type="STRING" id="400682.A0A1X7V2N6"/>
<dbReference type="InParanoid" id="A0A1X7V2N6"/>
<feature type="repeat" description="ANK" evidence="3">
    <location>
        <begin position="79"/>
        <end position="111"/>
    </location>
</feature>
<dbReference type="Pfam" id="PF12796">
    <property type="entry name" value="Ank_2"/>
    <property type="match status" value="1"/>
</dbReference>
<dbReference type="PROSITE" id="PS50088">
    <property type="entry name" value="ANK_REPEAT"/>
    <property type="match status" value="2"/>
</dbReference>